<evidence type="ECO:0000313" key="2">
    <source>
        <dbReference type="EnsemblMetazoa" id="OVOC10954.1"/>
    </source>
</evidence>
<evidence type="ECO:0000313" key="3">
    <source>
        <dbReference type="Proteomes" id="UP000024404"/>
    </source>
</evidence>
<keyword evidence="3" id="KW-1185">Reference proteome</keyword>
<name>A0A8R1XS60_ONCVO</name>
<organism evidence="2 3">
    <name type="scientific">Onchocerca volvulus</name>
    <dbReference type="NCBI Taxonomy" id="6282"/>
    <lineage>
        <taxon>Eukaryota</taxon>
        <taxon>Metazoa</taxon>
        <taxon>Ecdysozoa</taxon>
        <taxon>Nematoda</taxon>
        <taxon>Chromadorea</taxon>
        <taxon>Rhabditida</taxon>
        <taxon>Spirurina</taxon>
        <taxon>Spiruromorpha</taxon>
        <taxon>Filarioidea</taxon>
        <taxon>Onchocercidae</taxon>
        <taxon>Onchocerca</taxon>
    </lineage>
</organism>
<evidence type="ECO:0000256" key="1">
    <source>
        <dbReference type="SAM" id="SignalP"/>
    </source>
</evidence>
<protein>
    <submittedName>
        <fullName evidence="2">Uncharacterized protein</fullName>
    </submittedName>
</protein>
<reference evidence="3" key="1">
    <citation type="submission" date="2013-10" db="EMBL/GenBank/DDBJ databases">
        <title>Genome sequencing of Onchocerca volvulus.</title>
        <authorList>
            <person name="Cotton J."/>
            <person name="Tsai J."/>
            <person name="Stanley E."/>
            <person name="Tracey A."/>
            <person name="Holroyd N."/>
            <person name="Lustigman S."/>
            <person name="Berriman M."/>
        </authorList>
    </citation>
    <scope>NUCLEOTIDE SEQUENCE</scope>
</reference>
<dbReference type="OMA" id="NQASCRA"/>
<proteinExistence type="predicted"/>
<dbReference type="EMBL" id="CMVM020000346">
    <property type="status" value="NOT_ANNOTATED_CDS"/>
    <property type="molecule type" value="Genomic_DNA"/>
</dbReference>
<dbReference type="Proteomes" id="UP000024404">
    <property type="component" value="Unassembled WGS sequence"/>
</dbReference>
<reference evidence="2" key="2">
    <citation type="submission" date="2022-06" db="UniProtKB">
        <authorList>
            <consortium name="EnsemblMetazoa"/>
        </authorList>
    </citation>
    <scope>IDENTIFICATION</scope>
</reference>
<feature type="signal peptide" evidence="1">
    <location>
        <begin position="1"/>
        <end position="21"/>
    </location>
</feature>
<dbReference type="AlphaFoldDB" id="A0A8R1XS60"/>
<dbReference type="EnsemblMetazoa" id="OVOC10954.1">
    <property type="protein sequence ID" value="OVOC10954.1"/>
    <property type="gene ID" value="WBGene00247763"/>
</dbReference>
<sequence>MSRASIYQLFCLLSLFMAFEANNNLQQSSLSTKCLPNQVVTKLVVYENGAIEAECNKLPCGTSGPRCADNQASCRAETDTFSGMKWASNGQSILQSCCEISVPRKIYIGTDLVSLGSYYTGGMVDQKDLYSKEGPEFDFVSNIRTEQGGVRVWVYRVICPNVYGISDGSTEINRKQEVATMQKYAIFNSVTSNTDPIGVALPKTAHVMQIFLAFYAVINFEESDANFLPQLIRQGSSNGNIQSGRIVAEGVTTAYEPINPLQYRPANWNLQQRDSPIAANSRDFFERLI</sequence>
<feature type="chain" id="PRO_5035887077" evidence="1">
    <location>
        <begin position="22"/>
        <end position="289"/>
    </location>
</feature>
<keyword evidence="1" id="KW-0732">Signal</keyword>
<accession>A0A8R1XS60</accession>